<dbReference type="PANTHER" id="PTHR44943">
    <property type="entry name" value="CELLULOSE SYNTHASE OPERON PROTEIN C"/>
    <property type="match status" value="1"/>
</dbReference>
<keyword evidence="2 3" id="KW-0802">TPR repeat</keyword>
<evidence type="ECO:0000256" key="3">
    <source>
        <dbReference type="PROSITE-ProRule" id="PRU00339"/>
    </source>
</evidence>
<dbReference type="Gene3D" id="1.25.40.10">
    <property type="entry name" value="Tetratricopeptide repeat domain"/>
    <property type="match status" value="2"/>
</dbReference>
<dbReference type="HOGENOM" id="CLU_514494_0_0_2"/>
<keyword evidence="1" id="KW-0677">Repeat</keyword>
<evidence type="ECO:0000313" key="5">
    <source>
        <dbReference type="EMBL" id="AGO61778.1"/>
    </source>
</evidence>
<keyword evidence="4" id="KW-0812">Transmembrane</keyword>
<dbReference type="AlphaFoldDB" id="S0ARG7"/>
<gene>
    <name evidence="5" type="ORF">FACI_IFERC00001G1800</name>
</gene>
<dbReference type="InterPro" id="IPR011990">
    <property type="entry name" value="TPR-like_helical_dom_sf"/>
</dbReference>
<dbReference type="SUPFAM" id="SSF48452">
    <property type="entry name" value="TPR-like"/>
    <property type="match status" value="2"/>
</dbReference>
<dbReference type="Pfam" id="PF13432">
    <property type="entry name" value="TPR_16"/>
    <property type="match status" value="1"/>
</dbReference>
<evidence type="ECO:0000256" key="1">
    <source>
        <dbReference type="ARBA" id="ARBA00022737"/>
    </source>
</evidence>
<dbReference type="PROSITE" id="PS50005">
    <property type="entry name" value="TPR"/>
    <property type="match status" value="1"/>
</dbReference>
<feature type="transmembrane region" description="Helical" evidence="4">
    <location>
        <begin position="21"/>
        <end position="42"/>
    </location>
</feature>
<protein>
    <submittedName>
        <fullName evidence="5">Uncharacterized protein</fullName>
    </submittedName>
</protein>
<dbReference type="InterPro" id="IPR051685">
    <property type="entry name" value="Ycf3/AcsC/BcsC/TPR_MFPF"/>
</dbReference>
<feature type="repeat" description="TPR" evidence="3">
    <location>
        <begin position="220"/>
        <end position="253"/>
    </location>
</feature>
<dbReference type="EMBL" id="CP004145">
    <property type="protein sequence ID" value="AGO61778.1"/>
    <property type="molecule type" value="Genomic_DNA"/>
</dbReference>
<evidence type="ECO:0000256" key="4">
    <source>
        <dbReference type="SAM" id="Phobius"/>
    </source>
</evidence>
<proteinExistence type="predicted"/>
<evidence type="ECO:0000256" key="2">
    <source>
        <dbReference type="ARBA" id="ARBA00022803"/>
    </source>
</evidence>
<keyword evidence="4" id="KW-0472">Membrane</keyword>
<name>S0ARG7_FERAC</name>
<keyword evidence="4" id="KW-1133">Transmembrane helix</keyword>
<dbReference type="PANTHER" id="PTHR44943:SF8">
    <property type="entry name" value="TPR REPEAT-CONTAINING PROTEIN MJ0263"/>
    <property type="match status" value="1"/>
</dbReference>
<sequence length="586" mass="67586">MQYKADAYNVTSPPYNRQIKLTFSIVLIARIYIIEVYASNVWRLQKRNIKMAAWTYNTICNDTKNNIYYSYSFGMPNKSIQPAASKNMEKAIGLMENYDYSDAKKRIDMALALDPLNYEYHYIKVNLLIERRDYEGALKELHVMEKLVPDKASVYSLESRCLINLGKNFDAVGKADEALEHDRNYMQAYENKLIALQNIGLINDAFDVYYSALKVDPQDAESYAVLSELHMEMKNFDAAHESAKKAINIEKDNIKANNMLVSIARVDGGIEDYIKALSDAYVNTHYEGYIVQLTNCLYESGNREDAVKIAEKFYKINPGNMNFAHNLAHIFILENRIQDAGKVYKNSIKLNKSEFTNLQYITFLNETEQYAAVLKNVDELIARYPDNDGFLYNKFYALSRGGDHKDALIIIKLLYGQNKDSILYKVEYALELALTGNSDESLRILENFEELYIDPWISMSLWSLYSMLNQYDRANEYAILAMENGIGDEFLGSFPLEVIETYLEKGWKIQAIKFIDALIERAEGELQDICIACKGCILGIDDYDKGRDILEQIGSAEKIRYLLLFKLKFTDVEINNFINRYKNEKL</sequence>
<reference evidence="5 6" key="1">
    <citation type="journal article" date="2007" name="Proc. Natl. Acad. Sci. U.S.A.">
        <title>Genome dynamics in a natural archaeal population.</title>
        <authorList>
            <person name="Allen E.E."/>
            <person name="Tyson G.W."/>
            <person name="Whitaker R.J."/>
            <person name="Detter J.C."/>
            <person name="Richardson P.M."/>
            <person name="Banfield J.F."/>
        </authorList>
    </citation>
    <scope>NUCLEOTIDE SEQUENCE [LARGE SCALE GENOMIC DNA]</scope>
    <source>
        <strain evidence="6">fer1</strain>
    </source>
</reference>
<accession>S0ARG7</accession>
<evidence type="ECO:0000313" key="6">
    <source>
        <dbReference type="Proteomes" id="UP000014660"/>
    </source>
</evidence>
<dbReference type="Proteomes" id="UP000014660">
    <property type="component" value="Chromosome"/>
</dbReference>
<dbReference type="KEGG" id="fac:FACI_IFERC01G1800"/>
<keyword evidence="6" id="KW-1185">Reference proteome</keyword>
<dbReference type="InterPro" id="IPR019734">
    <property type="entry name" value="TPR_rpt"/>
</dbReference>
<organism evidence="5 6">
    <name type="scientific">Ferroplasma acidarmanus Fer1</name>
    <dbReference type="NCBI Taxonomy" id="333146"/>
    <lineage>
        <taxon>Archaea</taxon>
        <taxon>Methanobacteriati</taxon>
        <taxon>Thermoplasmatota</taxon>
        <taxon>Thermoplasmata</taxon>
        <taxon>Thermoplasmatales</taxon>
        <taxon>Ferroplasmaceae</taxon>
        <taxon>Ferroplasma</taxon>
    </lineage>
</organism>
<dbReference type="SMART" id="SM00028">
    <property type="entry name" value="TPR"/>
    <property type="match status" value="6"/>
</dbReference>